<name>M3Z1K4_MUSPF</name>
<accession>M3Z1K4</accession>
<proteinExistence type="predicted"/>
<dbReference type="EMBL" id="AEYP01082814">
    <property type="status" value="NOT_ANNOTATED_CDS"/>
    <property type="molecule type" value="Genomic_DNA"/>
</dbReference>
<feature type="region of interest" description="Disordered" evidence="1">
    <location>
        <begin position="1"/>
        <end position="56"/>
    </location>
</feature>
<dbReference type="HOGENOM" id="CLU_1065426_0_0_1"/>
<feature type="compositionally biased region" description="Polar residues" evidence="1">
    <location>
        <begin position="16"/>
        <end position="25"/>
    </location>
</feature>
<dbReference type="AlphaFoldDB" id="M3Z1K4"/>
<sequence>MSASPPAGLHPGGTSPPASVSSQHSGDPLLRGALPRESMVPAAGPPPLGPLLLPRPRDTSRGHFRLRAPRLSLLLRSPQASLGWPFTRGRRALPARAARPRRQSQARGPRGTRRIPVPLLGPRNLRFECAPPGHLGFPDFGSSAKSKIQILPPHRRGPLESFPQSLCVQIRAQFLLGNRAIMEYVRDYGMPGKRGAQSDLWKSDTTGAPPCWSRGLRFLWLLETPAHGGGEEDPLVDTVCVLGSQGTQAHHSPLTERDWNQ</sequence>
<reference evidence="2" key="1">
    <citation type="submission" date="2024-06" db="UniProtKB">
        <authorList>
            <consortium name="Ensembl"/>
        </authorList>
    </citation>
    <scope>IDENTIFICATION</scope>
</reference>
<feature type="region of interest" description="Disordered" evidence="1">
    <location>
        <begin position="93"/>
        <end position="117"/>
    </location>
</feature>
<feature type="compositionally biased region" description="Basic residues" evidence="1">
    <location>
        <begin position="93"/>
        <end position="104"/>
    </location>
</feature>
<evidence type="ECO:0000313" key="2">
    <source>
        <dbReference type="Ensembl" id="ENSMPUP00000017466.1"/>
    </source>
</evidence>
<evidence type="ECO:0000256" key="1">
    <source>
        <dbReference type="SAM" id="MobiDB-lite"/>
    </source>
</evidence>
<dbReference type="Ensembl" id="ENSMPUT00000017725.1">
    <property type="protein sequence ID" value="ENSMPUP00000017466.1"/>
    <property type="gene ID" value="ENSMPUG00000017579.1"/>
</dbReference>
<organism evidence="2">
    <name type="scientific">Mustela putorius furo</name>
    <name type="common">European domestic ferret</name>
    <name type="synonym">Mustela furo</name>
    <dbReference type="NCBI Taxonomy" id="9669"/>
    <lineage>
        <taxon>Eukaryota</taxon>
        <taxon>Metazoa</taxon>
        <taxon>Chordata</taxon>
        <taxon>Craniata</taxon>
        <taxon>Vertebrata</taxon>
        <taxon>Euteleostomi</taxon>
        <taxon>Mammalia</taxon>
        <taxon>Eutheria</taxon>
        <taxon>Laurasiatheria</taxon>
        <taxon>Carnivora</taxon>
        <taxon>Caniformia</taxon>
        <taxon>Musteloidea</taxon>
        <taxon>Mustelidae</taxon>
        <taxon>Mustelinae</taxon>
        <taxon>Mustela</taxon>
    </lineage>
</organism>
<dbReference type="InParanoid" id="M3Z1K4"/>
<protein>
    <submittedName>
        <fullName evidence="2">Uncharacterized protein</fullName>
    </submittedName>
</protein>